<dbReference type="KEGG" id="xya:ET471_13575"/>
<feature type="compositionally biased region" description="Low complexity" evidence="1">
    <location>
        <begin position="14"/>
        <end position="38"/>
    </location>
</feature>
<dbReference type="Gene3D" id="3.40.50.300">
    <property type="entry name" value="P-loop containing nucleotide triphosphate hydrolases"/>
    <property type="match status" value="1"/>
</dbReference>
<evidence type="ECO:0000313" key="2">
    <source>
        <dbReference type="EMBL" id="QAY70926.1"/>
    </source>
</evidence>
<name>A0A4P6F683_9MICO</name>
<feature type="region of interest" description="Disordered" evidence="1">
    <location>
        <begin position="1"/>
        <end position="63"/>
    </location>
</feature>
<dbReference type="Proteomes" id="UP000292118">
    <property type="component" value="Chromosome"/>
</dbReference>
<evidence type="ECO:0000256" key="1">
    <source>
        <dbReference type="SAM" id="MobiDB-lite"/>
    </source>
</evidence>
<dbReference type="Pfam" id="PF13671">
    <property type="entry name" value="AAA_33"/>
    <property type="match status" value="1"/>
</dbReference>
<reference evidence="2 3" key="1">
    <citation type="submission" date="2019-01" db="EMBL/GenBank/DDBJ databases">
        <title>Genome sequencing of strain FW10M-9.</title>
        <authorList>
            <person name="Heo J."/>
            <person name="Kim S.-J."/>
            <person name="Kim J.-S."/>
            <person name="Hong S.-B."/>
            <person name="Kwon S.-W."/>
        </authorList>
    </citation>
    <scope>NUCLEOTIDE SEQUENCE [LARGE SCALE GENOMIC DNA]</scope>
    <source>
        <strain evidence="2 3">FW10M-9</strain>
    </source>
</reference>
<dbReference type="AlphaFoldDB" id="A0A4P6F683"/>
<dbReference type="SUPFAM" id="SSF52540">
    <property type="entry name" value="P-loop containing nucleoside triphosphate hydrolases"/>
    <property type="match status" value="1"/>
</dbReference>
<protein>
    <submittedName>
        <fullName evidence="2">Uncharacterized protein</fullName>
    </submittedName>
</protein>
<sequence>MHGSVSARSPPWATTSEPRTWSTPSTTSPPRRGPPSRSAATSDRSLRVQHPPVPQPPVGRVPRLPTACPPARLEREHMHGVDVRHPHALRFTRPGVLAHWPTMLVWINGTFGVGKTTLAAHLAERWPDAVVVDPEHVGTMLMEWSKPHGLGVADFQDFSLWRELVVIALAGFHAELGRPMIVPMTVLDPAYFEQIVGGLRARGIDVHHFCLTAPPDEVTRRLVSRREPGHEGHGDLLHWALERLARYTPALSDPRFETFLDATLPHDKLLAALLAHLPEPLPSDA</sequence>
<gene>
    <name evidence="2" type="ORF">ET471_13575</name>
</gene>
<dbReference type="EMBL" id="CP035493">
    <property type="protein sequence ID" value="QAY70926.1"/>
    <property type="molecule type" value="Genomic_DNA"/>
</dbReference>
<proteinExistence type="predicted"/>
<accession>A0A4P6F683</accession>
<keyword evidence="3" id="KW-1185">Reference proteome</keyword>
<dbReference type="InterPro" id="IPR027417">
    <property type="entry name" value="P-loop_NTPase"/>
</dbReference>
<dbReference type="OrthoDB" id="9799092at2"/>
<organism evidence="2 3">
    <name type="scientific">Xylanimonas protaetiae</name>
    <dbReference type="NCBI Taxonomy" id="2509457"/>
    <lineage>
        <taxon>Bacteria</taxon>
        <taxon>Bacillati</taxon>
        <taxon>Actinomycetota</taxon>
        <taxon>Actinomycetes</taxon>
        <taxon>Micrococcales</taxon>
        <taxon>Promicromonosporaceae</taxon>
        <taxon>Xylanimonas</taxon>
    </lineage>
</organism>
<evidence type="ECO:0000313" key="3">
    <source>
        <dbReference type="Proteomes" id="UP000292118"/>
    </source>
</evidence>